<keyword evidence="10" id="KW-0961">Cell wall biogenesis/degradation</keyword>
<keyword evidence="1" id="KW-1003">Cell membrane</keyword>
<evidence type="ECO:0000256" key="10">
    <source>
        <dbReference type="ARBA" id="ARBA00023316"/>
    </source>
</evidence>
<dbReference type="GO" id="GO:0009252">
    <property type="term" value="P:peptidoglycan biosynthetic process"/>
    <property type="evidence" value="ECO:0007669"/>
    <property type="project" value="UniProtKB-KW"/>
</dbReference>
<keyword evidence="2" id="KW-0997">Cell inner membrane</keyword>
<dbReference type="AlphaFoldDB" id="A0AAP2DHF9"/>
<keyword evidence="8" id="KW-1133">Transmembrane helix</keyword>
<name>A0AAP2DHF9_9BACT</name>
<evidence type="ECO:0000256" key="6">
    <source>
        <dbReference type="ARBA" id="ARBA00022960"/>
    </source>
</evidence>
<evidence type="ECO:0000256" key="5">
    <source>
        <dbReference type="ARBA" id="ARBA00022692"/>
    </source>
</evidence>
<accession>A0AAP2DHF9</accession>
<dbReference type="PANTHER" id="PTHR30400:SF0">
    <property type="entry name" value="BIOSYNTHETIC PEPTIDOGLYCAN TRANSGLYCOSYLASE"/>
    <property type="match status" value="1"/>
</dbReference>
<organism evidence="12 13">
    <name type="scientific">Chryseosolibacter histidini</name>
    <dbReference type="NCBI Taxonomy" id="2782349"/>
    <lineage>
        <taxon>Bacteria</taxon>
        <taxon>Pseudomonadati</taxon>
        <taxon>Bacteroidota</taxon>
        <taxon>Cytophagia</taxon>
        <taxon>Cytophagales</taxon>
        <taxon>Chryseotaleaceae</taxon>
        <taxon>Chryseosolibacter</taxon>
    </lineage>
</organism>
<evidence type="ECO:0000256" key="3">
    <source>
        <dbReference type="ARBA" id="ARBA00022676"/>
    </source>
</evidence>
<dbReference type="InterPro" id="IPR011812">
    <property type="entry name" value="Pep_trsgly"/>
</dbReference>
<evidence type="ECO:0000256" key="1">
    <source>
        <dbReference type="ARBA" id="ARBA00022475"/>
    </source>
</evidence>
<dbReference type="GO" id="GO:0016020">
    <property type="term" value="C:membrane"/>
    <property type="evidence" value="ECO:0007669"/>
    <property type="project" value="InterPro"/>
</dbReference>
<dbReference type="GO" id="GO:0016763">
    <property type="term" value="F:pentosyltransferase activity"/>
    <property type="evidence" value="ECO:0007669"/>
    <property type="project" value="InterPro"/>
</dbReference>
<dbReference type="GO" id="GO:0071555">
    <property type="term" value="P:cell wall organization"/>
    <property type="evidence" value="ECO:0007669"/>
    <property type="project" value="UniProtKB-KW"/>
</dbReference>
<gene>
    <name evidence="12" type="ORF">KK083_01130</name>
</gene>
<dbReference type="RefSeq" id="WP_254159560.1">
    <property type="nucleotide sequence ID" value="NZ_JAHESF010000001.1"/>
</dbReference>
<proteinExistence type="predicted"/>
<dbReference type="GO" id="GO:0008360">
    <property type="term" value="P:regulation of cell shape"/>
    <property type="evidence" value="ECO:0007669"/>
    <property type="project" value="UniProtKB-KW"/>
</dbReference>
<dbReference type="SUPFAM" id="SSF53955">
    <property type="entry name" value="Lysozyme-like"/>
    <property type="match status" value="1"/>
</dbReference>
<dbReference type="PANTHER" id="PTHR30400">
    <property type="entry name" value="MONOFUNCTIONAL BIOSYNTHETIC PEPTIDOGLYCAN TRANSGLYCOSYLASE"/>
    <property type="match status" value="1"/>
</dbReference>
<dbReference type="Gene3D" id="1.10.3810.10">
    <property type="entry name" value="Biosynthetic peptidoglycan transglycosylase-like"/>
    <property type="match status" value="1"/>
</dbReference>
<dbReference type="Proteomes" id="UP001319200">
    <property type="component" value="Unassembled WGS sequence"/>
</dbReference>
<keyword evidence="9" id="KW-0472">Membrane</keyword>
<keyword evidence="4" id="KW-0808">Transferase</keyword>
<reference evidence="12 13" key="1">
    <citation type="submission" date="2021-05" db="EMBL/GenBank/DDBJ databases">
        <title>A Polyphasic approach of four new species of the genus Ohtaekwangia: Ohtaekwangia histidinii sp. nov., Ohtaekwangia cretensis sp. nov., Ohtaekwangia indiensis sp. nov., Ohtaekwangia reichenbachii sp. nov. from diverse environment.</title>
        <authorList>
            <person name="Octaviana S."/>
        </authorList>
    </citation>
    <scope>NUCLEOTIDE SEQUENCE [LARGE SCALE GENOMIC DNA]</scope>
    <source>
        <strain evidence="12 13">PWU4</strain>
    </source>
</reference>
<keyword evidence="6" id="KW-0133">Cell shape</keyword>
<keyword evidence="7" id="KW-0573">Peptidoglycan synthesis</keyword>
<dbReference type="GO" id="GO:0009274">
    <property type="term" value="C:peptidoglycan-based cell wall"/>
    <property type="evidence" value="ECO:0007669"/>
    <property type="project" value="InterPro"/>
</dbReference>
<evidence type="ECO:0000256" key="8">
    <source>
        <dbReference type="ARBA" id="ARBA00022989"/>
    </source>
</evidence>
<dbReference type="EMBL" id="JAHESF010000001">
    <property type="protein sequence ID" value="MBT1695458.1"/>
    <property type="molecule type" value="Genomic_DNA"/>
</dbReference>
<evidence type="ECO:0000256" key="9">
    <source>
        <dbReference type="ARBA" id="ARBA00023136"/>
    </source>
</evidence>
<dbReference type="InterPro" id="IPR023346">
    <property type="entry name" value="Lysozyme-like_dom_sf"/>
</dbReference>
<evidence type="ECO:0000313" key="12">
    <source>
        <dbReference type="EMBL" id="MBT1695458.1"/>
    </source>
</evidence>
<keyword evidence="5" id="KW-0812">Transmembrane</keyword>
<dbReference type="InterPro" id="IPR036950">
    <property type="entry name" value="PBP_transglycosylase"/>
</dbReference>
<dbReference type="InterPro" id="IPR001264">
    <property type="entry name" value="Glyco_trans_51"/>
</dbReference>
<sequence>MKKELLLLLVSACIIKLPLASRWHRNVQERLRVKYGRHISLDVVTINFKGLTVSGLFFSDERKDCTVRIKTFRLRPVIHLRGWAIRGIAIKGMTVEYNPRAVKTPSASSSASGAPSLDKLHAIYPVLHKALRLFLKRTPEVLRLSDMSFSIRTSENRKGSLHVGNLTVLKNPCDPGAISVDSQGGLSLALGAHSMTLASFQVKLDYNVESPDKIRFGISTTTSAIRFLSPFVITDQELVIDPVTVHMAGTSGANGLSIGKDSYLNFNKMRFAFSYDHWIDRSEHVALNVKLHYGTVNDFLYSFPAFVNTAIYTASFTGGFGFEAAFKLKATQPFPHQIDFTPAHDLSVIDWGDLDLRSLQGPFTHSISVNGKPVRAMELSPESPGFTVVEDISPYFKKAVVFAEDSEFYEHHGVSIDSLGAALRQNMITGKFSSGGSTITMQLVKNLFLSQQKNLYRKVEEYFLSWLVTDFVKVDKSRQLEIYLNIIEFGPGIYGITEASEYYFSKKPADLTLSETLVMTYIIPRPKFFHAALLEKTPQLIRNLGVHFEGASRRLLNNRLISLEDFSSMQFEVRFANGLGTLFLRREMDHLHVTLKETYLKALNLWLRRHRGKPCPFVSCTAPRRPEGSFARKDYERDNGINGNEKPVSYPSLAFDVVFKDVYGQPRAVDNLFVWFAALVREVDTGEKVQWGGDSGGVKDLRHFELLDWQHLNTAEI</sequence>
<protein>
    <submittedName>
        <fullName evidence="12">Transglycosylase domain-containing protein</fullName>
    </submittedName>
</protein>
<evidence type="ECO:0000313" key="13">
    <source>
        <dbReference type="Proteomes" id="UP001319200"/>
    </source>
</evidence>
<dbReference type="Pfam" id="PF00912">
    <property type="entry name" value="Transgly"/>
    <property type="match status" value="1"/>
</dbReference>
<keyword evidence="3" id="KW-0328">Glycosyltransferase</keyword>
<evidence type="ECO:0000259" key="11">
    <source>
        <dbReference type="Pfam" id="PF00912"/>
    </source>
</evidence>
<feature type="domain" description="Glycosyl transferase family 51" evidence="11">
    <location>
        <begin position="381"/>
        <end position="531"/>
    </location>
</feature>
<evidence type="ECO:0000256" key="7">
    <source>
        <dbReference type="ARBA" id="ARBA00022984"/>
    </source>
</evidence>
<keyword evidence="13" id="KW-1185">Reference proteome</keyword>
<evidence type="ECO:0000256" key="2">
    <source>
        <dbReference type="ARBA" id="ARBA00022519"/>
    </source>
</evidence>
<evidence type="ECO:0000256" key="4">
    <source>
        <dbReference type="ARBA" id="ARBA00022679"/>
    </source>
</evidence>
<comment type="caution">
    <text evidence="12">The sequence shown here is derived from an EMBL/GenBank/DDBJ whole genome shotgun (WGS) entry which is preliminary data.</text>
</comment>